<organism evidence="2 3">
    <name type="scientific">Thermincola potens (strain JR)</name>
    <dbReference type="NCBI Taxonomy" id="635013"/>
    <lineage>
        <taxon>Bacteria</taxon>
        <taxon>Bacillati</taxon>
        <taxon>Bacillota</taxon>
        <taxon>Clostridia</taxon>
        <taxon>Eubacteriales</taxon>
        <taxon>Thermincolaceae</taxon>
        <taxon>Thermincola</taxon>
    </lineage>
</organism>
<dbReference type="Gene3D" id="1.10.10.10">
    <property type="entry name" value="Winged helix-like DNA-binding domain superfamily/Winged helix DNA-binding domain"/>
    <property type="match status" value="1"/>
</dbReference>
<dbReference type="PANTHER" id="PTHR30432">
    <property type="entry name" value="TRANSCRIPTIONAL REGULATOR MODE"/>
    <property type="match status" value="1"/>
</dbReference>
<proteinExistence type="predicted"/>
<dbReference type="RefSeq" id="WP_013121080.1">
    <property type="nucleotide sequence ID" value="NC_014152.1"/>
</dbReference>
<evidence type="ECO:0000313" key="2">
    <source>
        <dbReference type="EMBL" id="ADG83080.1"/>
    </source>
</evidence>
<accession>D5X9H6</accession>
<feature type="domain" description="HTH lysR-type" evidence="1">
    <location>
        <begin position="35"/>
        <end position="93"/>
    </location>
</feature>
<dbReference type="EMBL" id="CP002028">
    <property type="protein sequence ID" value="ADG83080.1"/>
    <property type="molecule type" value="Genomic_DNA"/>
</dbReference>
<dbReference type="AlphaFoldDB" id="D5X9H6"/>
<dbReference type="InterPro" id="IPR036388">
    <property type="entry name" value="WH-like_DNA-bd_sf"/>
</dbReference>
<dbReference type="STRING" id="635013.TherJR_2237"/>
<dbReference type="InterPro" id="IPR036390">
    <property type="entry name" value="WH_DNA-bd_sf"/>
</dbReference>
<dbReference type="KEGG" id="tjr:TherJR_2237"/>
<dbReference type="InterPro" id="IPR051815">
    <property type="entry name" value="Molybdate_resp_trans_reg"/>
</dbReference>
<evidence type="ECO:0000259" key="1">
    <source>
        <dbReference type="Pfam" id="PF00126"/>
    </source>
</evidence>
<dbReference type="Proteomes" id="UP000002377">
    <property type="component" value="Chromosome"/>
</dbReference>
<dbReference type="Pfam" id="PF00126">
    <property type="entry name" value="HTH_1"/>
    <property type="match status" value="1"/>
</dbReference>
<dbReference type="eggNOG" id="COG2005">
    <property type="taxonomic scope" value="Bacteria"/>
</dbReference>
<protein>
    <submittedName>
        <fullName evidence="2">Putative transcriptional regulator, ModE family</fullName>
    </submittedName>
</protein>
<sequence length="125" mass="13835">MAENKDVTGQTRLQPRSKIWIEAQGEVVFGGGRAALFQAIEETGSIRQAANKLGMSYRAAWGKIKATEERLGMALLEKHAGGHQSGATLTPEAKELLKIYREFKNDSDALVDELFARHFSKFLAK</sequence>
<dbReference type="InterPro" id="IPR000847">
    <property type="entry name" value="LysR_HTH_N"/>
</dbReference>
<evidence type="ECO:0000313" key="3">
    <source>
        <dbReference type="Proteomes" id="UP000002377"/>
    </source>
</evidence>
<dbReference type="HOGENOM" id="CLU_125440_2_2_9"/>
<gene>
    <name evidence="2" type="ordered locus">TherJR_2237</name>
</gene>
<dbReference type="GO" id="GO:0003700">
    <property type="term" value="F:DNA-binding transcription factor activity"/>
    <property type="evidence" value="ECO:0007669"/>
    <property type="project" value="InterPro"/>
</dbReference>
<reference evidence="2 3" key="1">
    <citation type="submission" date="2010-05" db="EMBL/GenBank/DDBJ databases">
        <title>Complete sequence of Thermincola sp. JR.</title>
        <authorList>
            <consortium name="US DOE Joint Genome Institute"/>
            <person name="Lucas S."/>
            <person name="Copeland A."/>
            <person name="Lapidus A."/>
            <person name="Cheng J.-F."/>
            <person name="Bruce D."/>
            <person name="Goodwin L."/>
            <person name="Pitluck S."/>
            <person name="Chertkov O."/>
            <person name="Detter J.C."/>
            <person name="Han C."/>
            <person name="Tapia R."/>
            <person name="Land M."/>
            <person name="Hauser L."/>
            <person name="Kyrpides N."/>
            <person name="Mikhailova N."/>
            <person name="Hazen T.C."/>
            <person name="Woyke T."/>
        </authorList>
    </citation>
    <scope>NUCLEOTIDE SEQUENCE [LARGE SCALE GENOMIC DNA]</scope>
    <source>
        <strain evidence="2 3">JR</strain>
    </source>
</reference>
<keyword evidence="3" id="KW-1185">Reference proteome</keyword>
<name>D5X9H6_THEPJ</name>
<dbReference type="SUPFAM" id="SSF46785">
    <property type="entry name" value="Winged helix' DNA-binding domain"/>
    <property type="match status" value="1"/>
</dbReference>
<dbReference type="PANTHER" id="PTHR30432:SF1">
    <property type="entry name" value="DNA-BINDING TRANSCRIPTIONAL DUAL REGULATOR MODE"/>
    <property type="match status" value="1"/>
</dbReference>